<organism evidence="2">
    <name type="scientific">Homalodisca liturata</name>
    <dbReference type="NCBI Taxonomy" id="320908"/>
    <lineage>
        <taxon>Eukaryota</taxon>
        <taxon>Metazoa</taxon>
        <taxon>Ecdysozoa</taxon>
        <taxon>Arthropoda</taxon>
        <taxon>Hexapoda</taxon>
        <taxon>Insecta</taxon>
        <taxon>Pterygota</taxon>
        <taxon>Neoptera</taxon>
        <taxon>Paraneoptera</taxon>
        <taxon>Hemiptera</taxon>
        <taxon>Auchenorrhyncha</taxon>
        <taxon>Membracoidea</taxon>
        <taxon>Cicadellidae</taxon>
        <taxon>Cicadellinae</taxon>
        <taxon>Proconiini</taxon>
        <taxon>Homalodisca</taxon>
    </lineage>
</organism>
<accession>A0A1B6J2S2</accession>
<dbReference type="PANTHER" id="PTHR47326:SF1">
    <property type="entry name" value="HTH PSQ-TYPE DOMAIN-CONTAINING PROTEIN"/>
    <property type="match status" value="1"/>
</dbReference>
<protein>
    <recommendedName>
        <fullName evidence="3">Transposase Tc1-like domain-containing protein</fullName>
    </recommendedName>
</protein>
<sequence>MVWDAAIVLQQDVCLARELSYPQVSKRKIFATVHQSLSDTGSLKSSEHSNAGIARSCRTVELEELVLNKISDYPEKSTRELSLQFNVSQFSILRILREYQLHPYHFQHVQAAPCSSN</sequence>
<evidence type="ECO:0008006" key="3">
    <source>
        <dbReference type="Google" id="ProtNLM"/>
    </source>
</evidence>
<dbReference type="EMBL" id="GECU01022047">
    <property type="protein sequence ID" value="JAS85659.1"/>
    <property type="molecule type" value="Transcribed_RNA"/>
</dbReference>
<reference evidence="2" key="1">
    <citation type="submission" date="2015-11" db="EMBL/GenBank/DDBJ databases">
        <title>De novo transcriptome assembly of four potential Pierce s Disease insect vectors from Arizona vineyards.</title>
        <authorList>
            <person name="Tassone E.E."/>
        </authorList>
    </citation>
    <scope>NUCLEOTIDE SEQUENCE</scope>
</reference>
<evidence type="ECO:0000313" key="1">
    <source>
        <dbReference type="EMBL" id="JAS85659.1"/>
    </source>
</evidence>
<proteinExistence type="predicted"/>
<dbReference type="PANTHER" id="PTHR47326">
    <property type="entry name" value="TRANSPOSABLE ELEMENT TC3 TRANSPOSASE-LIKE PROTEIN"/>
    <property type="match status" value="1"/>
</dbReference>
<name>A0A1B6J2S2_9HEMI</name>
<evidence type="ECO:0000313" key="2">
    <source>
        <dbReference type="EMBL" id="JAS93495.1"/>
    </source>
</evidence>
<feature type="non-terminal residue" evidence="2">
    <location>
        <position position="117"/>
    </location>
</feature>
<dbReference type="EMBL" id="GECU01014211">
    <property type="protein sequence ID" value="JAS93495.1"/>
    <property type="molecule type" value="Transcribed_RNA"/>
</dbReference>
<dbReference type="AlphaFoldDB" id="A0A1B6J2S2"/>
<gene>
    <name evidence="1" type="ORF">g.29336</name>
    <name evidence="2" type="ORF">g.29337</name>
</gene>